<organism evidence="3">
    <name type="scientific">Candidatus Enterococcus clewellii</name>
    <dbReference type="NCBI Taxonomy" id="1834193"/>
    <lineage>
        <taxon>Bacteria</taxon>
        <taxon>Bacillati</taxon>
        <taxon>Bacillota</taxon>
        <taxon>Bacilli</taxon>
        <taxon>Lactobacillales</taxon>
        <taxon>Enterococcaceae</taxon>
        <taxon>Enterococcus</taxon>
    </lineage>
</organism>
<dbReference type="InterPro" id="IPR031100">
    <property type="entry name" value="LOG_fam"/>
</dbReference>
<dbReference type="Proteomes" id="UP000195141">
    <property type="component" value="Chromosome"/>
</dbReference>
<evidence type="ECO:0000313" key="4">
    <source>
        <dbReference type="EMBL" id="WYJ90410.1"/>
    </source>
</evidence>
<reference evidence="3" key="1">
    <citation type="submission" date="2017-05" db="EMBL/GenBank/DDBJ databases">
        <title>The Genome Sequence of Enterococcus sp. 9E7_DIV0242.</title>
        <authorList>
            <consortium name="The Broad Institute Genomics Platform"/>
            <consortium name="The Broad Institute Genomic Center for Infectious Diseases"/>
            <person name="Earl A."/>
            <person name="Manson A."/>
            <person name="Schwartman J."/>
            <person name="Gilmore M."/>
            <person name="Abouelleil A."/>
            <person name="Cao P."/>
            <person name="Chapman S."/>
            <person name="Cusick C."/>
            <person name="Shea T."/>
            <person name="Young S."/>
            <person name="Neafsey D."/>
            <person name="Nusbaum C."/>
            <person name="Birren B."/>
        </authorList>
    </citation>
    <scope>NUCLEOTIDE SEQUENCE [LARGE SCALE GENOMIC DNA]</scope>
    <source>
        <strain evidence="3">9E7_DIV0242</strain>
    </source>
</reference>
<dbReference type="InterPro" id="IPR005269">
    <property type="entry name" value="LOG"/>
</dbReference>
<keyword evidence="2" id="KW-0378">Hydrolase</keyword>
<dbReference type="PANTHER" id="PTHR31223:SF70">
    <property type="entry name" value="LOG FAMILY PROTEIN YJL055W"/>
    <property type="match status" value="1"/>
</dbReference>
<dbReference type="EMBL" id="CP147247">
    <property type="protein sequence ID" value="WYJ90410.1"/>
    <property type="molecule type" value="Genomic_DNA"/>
</dbReference>
<protein>
    <recommendedName>
        <fullName evidence="2">Cytokinin riboside 5'-monophosphate phosphoribohydrolase</fullName>
        <ecNumber evidence="2">3.2.2.n1</ecNumber>
    </recommendedName>
</protein>
<dbReference type="GO" id="GO:0005829">
    <property type="term" value="C:cytosol"/>
    <property type="evidence" value="ECO:0007669"/>
    <property type="project" value="TreeGrafter"/>
</dbReference>
<dbReference type="GO" id="GO:0009691">
    <property type="term" value="P:cytokinin biosynthetic process"/>
    <property type="evidence" value="ECO:0007669"/>
    <property type="project" value="UniProtKB-UniRule"/>
</dbReference>
<dbReference type="Pfam" id="PF03641">
    <property type="entry name" value="Lysine_decarbox"/>
    <property type="match status" value="1"/>
</dbReference>
<dbReference type="RefSeq" id="WP_086349692.1">
    <property type="nucleotide sequence ID" value="NZ_CP147247.1"/>
</dbReference>
<reference evidence="4" key="2">
    <citation type="submission" date="2017-05" db="EMBL/GenBank/DDBJ databases">
        <authorList>
            <consortium name="The Broad Institute Genomics Platform"/>
            <consortium name="The Broad Institute Genomic Center for Infectious Diseases"/>
            <person name="Earl A."/>
            <person name="Manson A."/>
            <person name="Schwartman J."/>
            <person name="Gilmore M."/>
            <person name="Abouelleil A."/>
            <person name="Cao P."/>
            <person name="Chapman S."/>
            <person name="Cusick C."/>
            <person name="Shea T."/>
            <person name="Young S."/>
            <person name="Neafsey D."/>
            <person name="Nusbaum C."/>
            <person name="Birren B."/>
        </authorList>
    </citation>
    <scope>NUCLEOTIDE SEQUENCE</scope>
    <source>
        <strain evidence="4">9E7_DIV0242</strain>
    </source>
</reference>
<reference evidence="4" key="3">
    <citation type="submission" date="2024-03" db="EMBL/GenBank/DDBJ databases">
        <title>The Genome Sequence of Enterococcus sp. DIV0242b.</title>
        <authorList>
            <consortium name="The Broad Institute Genomics Platform"/>
            <consortium name="The Broad Institute Microbial Omics Core"/>
            <consortium name="The Broad Institute Genomic Center for Infectious Diseases"/>
            <person name="Earl A."/>
            <person name="Manson A."/>
            <person name="Gilmore M."/>
            <person name="Schwartman J."/>
            <person name="Shea T."/>
            <person name="Abouelleil A."/>
            <person name="Cao P."/>
            <person name="Chapman S."/>
            <person name="Cusick C."/>
            <person name="Young S."/>
            <person name="Neafsey D."/>
            <person name="Nusbaum C."/>
            <person name="Birren B."/>
        </authorList>
    </citation>
    <scope>NUCLEOTIDE SEQUENCE</scope>
    <source>
        <strain evidence="4">9E7_DIV0242</strain>
    </source>
</reference>
<evidence type="ECO:0000313" key="3">
    <source>
        <dbReference type="EMBL" id="OTP14559.1"/>
    </source>
</evidence>
<dbReference type="NCBIfam" id="TIGR00730">
    <property type="entry name" value="Rossman fold protein, TIGR00730 family"/>
    <property type="match status" value="1"/>
</dbReference>
<proteinExistence type="inferred from homology"/>
<dbReference type="GO" id="GO:0016799">
    <property type="term" value="F:hydrolase activity, hydrolyzing N-glycosyl compounds"/>
    <property type="evidence" value="ECO:0007669"/>
    <property type="project" value="TreeGrafter"/>
</dbReference>
<dbReference type="EMBL" id="NGMM01000004">
    <property type="protein sequence ID" value="OTP14559.1"/>
    <property type="molecule type" value="Genomic_DNA"/>
</dbReference>
<evidence type="ECO:0000256" key="1">
    <source>
        <dbReference type="ARBA" id="ARBA00006763"/>
    </source>
</evidence>
<keyword evidence="5" id="KW-1185">Reference proteome</keyword>
<dbReference type="EC" id="3.2.2.n1" evidence="2"/>
<gene>
    <name evidence="4" type="ORF">A5888_002167</name>
    <name evidence="3" type="ORF">A5888_002660</name>
</gene>
<sequence>MKRIAVYCGASMGNSPVYQELAKQLGEWLISQKIGLVYGGGDVGLMGHIADTVLAAEGEVIGVMPTFLVEREIAHPKLTELIIVNDMHERKKKMMNLADAYIALPGGPGTLEEIVEAISWARVGEHGNPCVLLSVNGYYELLAAFFDKMVTEGFLTQEDRERILITESLEEMKGFFDNHTVAEIRKYEK</sequence>
<dbReference type="PANTHER" id="PTHR31223">
    <property type="entry name" value="LOG FAMILY PROTEIN YJL055W"/>
    <property type="match status" value="1"/>
</dbReference>
<dbReference type="OrthoDB" id="9801098at2"/>
<comment type="similarity">
    <text evidence="1 2">Belongs to the LOG family.</text>
</comment>
<evidence type="ECO:0000313" key="5">
    <source>
        <dbReference type="Proteomes" id="UP000195141"/>
    </source>
</evidence>
<dbReference type="SUPFAM" id="SSF102405">
    <property type="entry name" value="MCP/YpsA-like"/>
    <property type="match status" value="1"/>
</dbReference>
<dbReference type="Gene3D" id="3.40.50.450">
    <property type="match status" value="1"/>
</dbReference>
<name>A0A242K4V3_9ENTE</name>
<keyword evidence="2" id="KW-0203">Cytokinin biosynthesis</keyword>
<accession>A0A242K4V3</accession>
<evidence type="ECO:0000256" key="2">
    <source>
        <dbReference type="RuleBase" id="RU363015"/>
    </source>
</evidence>
<dbReference type="AlphaFoldDB" id="A0A242K4V3"/>